<dbReference type="Pfam" id="PF01119">
    <property type="entry name" value="DNA_mis_repair"/>
    <property type="match status" value="1"/>
</dbReference>
<dbReference type="InterPro" id="IPR020667">
    <property type="entry name" value="DNA_mismatch_repair_MutL"/>
</dbReference>
<dbReference type="InterPro" id="IPR014762">
    <property type="entry name" value="DNA_mismatch_repair_CS"/>
</dbReference>
<dbReference type="STRING" id="1208919.CDSE_0857"/>
<feature type="domain" description="MutL C-terminal dimerisation" evidence="6">
    <location>
        <begin position="396"/>
        <end position="539"/>
    </location>
</feature>
<comment type="function">
    <text evidence="5">This protein is involved in the repair of mismatches in DNA. It is required for dam-dependent methyl-directed DNA mismatch repair. May act as a 'molecular matchmaker', a protein that promotes the formation of a stable complex between two or more DNA-binding proteins in an ATP-dependent manner without itself being part of a final effector complex.</text>
</comment>
<evidence type="ECO:0000256" key="3">
    <source>
        <dbReference type="ARBA" id="ARBA00022763"/>
    </source>
</evidence>
<dbReference type="InterPro" id="IPR038973">
    <property type="entry name" value="MutL/Mlh/Pms-like"/>
</dbReference>
<dbReference type="Pfam" id="PF13589">
    <property type="entry name" value="HATPase_c_3"/>
    <property type="match status" value="1"/>
</dbReference>
<dbReference type="SUPFAM" id="SSF55874">
    <property type="entry name" value="ATPase domain of HSP90 chaperone/DNA topoisomerase II/histidine kinase"/>
    <property type="match status" value="1"/>
</dbReference>
<dbReference type="GO" id="GO:0032300">
    <property type="term" value="C:mismatch repair complex"/>
    <property type="evidence" value="ECO:0007669"/>
    <property type="project" value="InterPro"/>
</dbReference>
<evidence type="ECO:0000313" key="9">
    <source>
        <dbReference type="Proteomes" id="UP000011547"/>
    </source>
</evidence>
<dbReference type="NCBIfam" id="TIGR00585">
    <property type="entry name" value="mutl"/>
    <property type="match status" value="1"/>
</dbReference>
<dbReference type="CDD" id="cd16926">
    <property type="entry name" value="HATPase_MutL-MLH-PMS-like"/>
    <property type="match status" value="1"/>
</dbReference>
<evidence type="ECO:0000259" key="7">
    <source>
        <dbReference type="SMART" id="SM01340"/>
    </source>
</evidence>
<dbReference type="InterPro" id="IPR042120">
    <property type="entry name" value="MutL_C_dimsub"/>
</dbReference>
<gene>
    <name evidence="5" type="primary">mutL</name>
    <name evidence="8" type="ORF">CDSE_0857</name>
</gene>
<dbReference type="InterPro" id="IPR014790">
    <property type="entry name" value="MutL_C"/>
</dbReference>
<evidence type="ECO:0000256" key="4">
    <source>
        <dbReference type="ARBA" id="ARBA00023204"/>
    </source>
</evidence>
<dbReference type="InterPro" id="IPR036890">
    <property type="entry name" value="HATPase_C_sf"/>
</dbReference>
<keyword evidence="3 5" id="KW-0227">DNA damage</keyword>
<dbReference type="SUPFAM" id="SSF118116">
    <property type="entry name" value="DNA mismatch repair protein MutL"/>
    <property type="match status" value="1"/>
</dbReference>
<dbReference type="InterPro" id="IPR014721">
    <property type="entry name" value="Ribsml_uS5_D2-typ_fold_subgr"/>
</dbReference>
<comment type="similarity">
    <text evidence="1 5">Belongs to the DNA mismatch repair MutL/HexB family.</text>
</comment>
<dbReference type="KEGG" id="kde:CDSE_0857"/>
<dbReference type="GO" id="GO:0030983">
    <property type="term" value="F:mismatched DNA binding"/>
    <property type="evidence" value="ECO:0007669"/>
    <property type="project" value="InterPro"/>
</dbReference>
<evidence type="ECO:0000256" key="1">
    <source>
        <dbReference type="ARBA" id="ARBA00006082"/>
    </source>
</evidence>
<dbReference type="eggNOG" id="COG0323">
    <property type="taxonomic scope" value="Bacteria"/>
</dbReference>
<dbReference type="SMART" id="SM01340">
    <property type="entry name" value="DNA_mis_repair"/>
    <property type="match status" value="1"/>
</dbReference>
<dbReference type="InterPro" id="IPR013507">
    <property type="entry name" value="DNA_mismatch_S5_2-like"/>
</dbReference>
<dbReference type="HOGENOM" id="CLU_004131_4_2_4"/>
<dbReference type="Gene3D" id="3.30.565.10">
    <property type="entry name" value="Histidine kinase-like ATPase, C-terminal domain"/>
    <property type="match status" value="1"/>
</dbReference>
<dbReference type="Pfam" id="PF08676">
    <property type="entry name" value="MutL_C"/>
    <property type="match status" value="1"/>
</dbReference>
<dbReference type="Proteomes" id="UP000011547">
    <property type="component" value="Chromosome"/>
</dbReference>
<evidence type="ECO:0000256" key="5">
    <source>
        <dbReference type="HAMAP-Rule" id="MF_00149"/>
    </source>
</evidence>
<dbReference type="SMART" id="SM00853">
    <property type="entry name" value="MutL_C"/>
    <property type="match status" value="1"/>
</dbReference>
<dbReference type="RefSeq" id="WP_015396516.1">
    <property type="nucleotide sequence ID" value="NC_020294.1"/>
</dbReference>
<keyword evidence="9" id="KW-1185">Reference proteome</keyword>
<dbReference type="HAMAP" id="MF_00149">
    <property type="entry name" value="DNA_mis_repair"/>
    <property type="match status" value="1"/>
</dbReference>
<sequence>MFNHNRPIIQLSDLLINQIAAGEVIERPSSIIKELLENSIDAESKSINIHLEGGGIKQITIIDDGCGISKNDLLMSITRHATSKIYTLEELNTSLSLGFRGEALASIGSISDLTIISRTKTDQNAWKINYKEKTILPSSGVPGTTVKVQQIFDNIPARRKFLKSESTEWTHCLSTIEKIAIAHPNISFKILHNKKLQRQWNCSNTETRIKEILGKKITENLINLDSHNEIIKINGTIFESFGNKLRTEDQYLYVNNRFIHDRMINHAIKSACSDISHTSSKFSFVLFIHIDPKLIDINIHPKKNEVKFRDNNAVYNFIKQSIQQAISKTSIVAKISQLKDLPVINHTNNKLIVEQESFKLDHNIEIDQNNPYDKTRTNQDHSYNNQNKHTYSLGIAIAQLHGIYILAENNNGLIIVDAHAAHERITYENLKNNFLKKNIQIQNLIEPIILNAKEEFINITTEYNKEFLNIGFGIKVVSKTQLAIYQIPSIIKIENIEELLLNIINDIKMIGNSFSTTENIYKILSTIACYNSIRANRKLNITEMNSLLRQMEQTDKSSYCNHGRPTWIHLNIKTNR</sequence>
<dbReference type="Gene3D" id="3.30.230.10">
    <property type="match status" value="1"/>
</dbReference>
<dbReference type="EMBL" id="CP003803">
    <property type="protein sequence ID" value="AGF47105.1"/>
    <property type="molecule type" value="Genomic_DNA"/>
</dbReference>
<evidence type="ECO:0000259" key="6">
    <source>
        <dbReference type="SMART" id="SM00853"/>
    </source>
</evidence>
<proteinExistence type="inferred from homology"/>
<dbReference type="Gene3D" id="3.30.1540.20">
    <property type="entry name" value="MutL, C-terminal domain, dimerisation subdomain"/>
    <property type="match status" value="1"/>
</dbReference>
<name>M1M4G7_9PROT</name>
<dbReference type="GO" id="GO:0005524">
    <property type="term" value="F:ATP binding"/>
    <property type="evidence" value="ECO:0007669"/>
    <property type="project" value="InterPro"/>
</dbReference>
<dbReference type="SUPFAM" id="SSF54211">
    <property type="entry name" value="Ribosomal protein S5 domain 2-like"/>
    <property type="match status" value="1"/>
</dbReference>
<organism evidence="8 9">
    <name type="scientific">Candidatus Kinetoplastidibacterium desouzai TCC079E</name>
    <dbReference type="NCBI Taxonomy" id="1208919"/>
    <lineage>
        <taxon>Bacteria</taxon>
        <taxon>Pseudomonadati</taxon>
        <taxon>Pseudomonadota</taxon>
        <taxon>Betaproteobacteria</taxon>
        <taxon>Candidatus Kinetoplastidibacterium</taxon>
    </lineage>
</organism>
<evidence type="ECO:0000256" key="2">
    <source>
        <dbReference type="ARBA" id="ARBA00021975"/>
    </source>
</evidence>
<dbReference type="PATRIC" id="fig|1208919.3.peg.546"/>
<dbReference type="InterPro" id="IPR042121">
    <property type="entry name" value="MutL_C_regsub"/>
</dbReference>
<evidence type="ECO:0000313" key="8">
    <source>
        <dbReference type="EMBL" id="AGF47105.1"/>
    </source>
</evidence>
<dbReference type="PANTHER" id="PTHR10073">
    <property type="entry name" value="DNA MISMATCH REPAIR PROTEIN MLH, PMS, MUTL"/>
    <property type="match status" value="1"/>
</dbReference>
<dbReference type="GO" id="GO:0140664">
    <property type="term" value="F:ATP-dependent DNA damage sensor activity"/>
    <property type="evidence" value="ECO:0007669"/>
    <property type="project" value="InterPro"/>
</dbReference>
<dbReference type="FunFam" id="3.30.565.10:FF:000003">
    <property type="entry name" value="DNA mismatch repair endonuclease MutL"/>
    <property type="match status" value="1"/>
</dbReference>
<keyword evidence="4 5" id="KW-0234">DNA repair</keyword>
<dbReference type="AlphaFoldDB" id="M1M4G7"/>
<reference evidence="8 9" key="1">
    <citation type="journal article" date="2013" name="Genome Biol. Evol.">
        <title>Genome evolution and phylogenomic analysis of candidatus kinetoplastibacterium, the betaproteobacterial endosymbionts of strigomonas and angomonas.</title>
        <authorList>
            <person name="Alves J.M."/>
            <person name="Serrano M.G."/>
            <person name="Maia da Silva F."/>
            <person name="Voegtly L.J."/>
            <person name="Matveyev A.V."/>
            <person name="Teixeira M.M."/>
            <person name="Camargo E.P."/>
            <person name="Buck G.A."/>
        </authorList>
    </citation>
    <scope>NUCLEOTIDE SEQUENCE [LARGE SCALE GENOMIC DNA]</scope>
    <source>
        <strain evidence="8 9">TCC079E</strain>
    </source>
</reference>
<dbReference type="InterPro" id="IPR002099">
    <property type="entry name" value="MutL/Mlh/PMS"/>
</dbReference>
<dbReference type="InterPro" id="IPR020568">
    <property type="entry name" value="Ribosomal_Su5_D2-typ_SF"/>
</dbReference>
<dbReference type="InterPro" id="IPR037198">
    <property type="entry name" value="MutL_C_sf"/>
</dbReference>
<dbReference type="GO" id="GO:0006298">
    <property type="term" value="P:mismatch repair"/>
    <property type="evidence" value="ECO:0007669"/>
    <property type="project" value="UniProtKB-UniRule"/>
</dbReference>
<dbReference type="PROSITE" id="PS00058">
    <property type="entry name" value="DNA_MISMATCH_REPAIR_1"/>
    <property type="match status" value="1"/>
</dbReference>
<feature type="domain" description="DNA mismatch repair protein S5" evidence="7">
    <location>
        <begin position="209"/>
        <end position="327"/>
    </location>
</feature>
<accession>M1M4G7</accession>
<dbReference type="Gene3D" id="3.30.1370.100">
    <property type="entry name" value="MutL, C-terminal domain, regulatory subdomain"/>
    <property type="match status" value="1"/>
</dbReference>
<protein>
    <recommendedName>
        <fullName evidence="2 5">DNA mismatch repair protein MutL</fullName>
    </recommendedName>
</protein>
<dbReference type="PANTHER" id="PTHR10073:SF12">
    <property type="entry name" value="DNA MISMATCH REPAIR PROTEIN MLH1"/>
    <property type="match status" value="1"/>
</dbReference>
<dbReference type="GO" id="GO:0016887">
    <property type="term" value="F:ATP hydrolysis activity"/>
    <property type="evidence" value="ECO:0007669"/>
    <property type="project" value="InterPro"/>
</dbReference>